<feature type="signal peptide" evidence="2">
    <location>
        <begin position="1"/>
        <end position="18"/>
    </location>
</feature>
<keyword evidence="1" id="KW-0812">Transmembrane</keyword>
<dbReference type="STRING" id="8010.ENSELUP00000014428"/>
<reference evidence="4" key="4">
    <citation type="submission" date="2025-09" db="UniProtKB">
        <authorList>
            <consortium name="Ensembl"/>
        </authorList>
    </citation>
    <scope>IDENTIFICATION</scope>
</reference>
<feature type="chain" id="PRO_5044247114" description="Ig-like domain-containing protein" evidence="2">
    <location>
        <begin position="19"/>
        <end position="261"/>
    </location>
</feature>
<keyword evidence="5" id="KW-1185">Reference proteome</keyword>
<dbReference type="SUPFAM" id="SSF48726">
    <property type="entry name" value="Immunoglobulin"/>
    <property type="match status" value="2"/>
</dbReference>
<feature type="transmembrane region" description="Helical" evidence="1">
    <location>
        <begin position="211"/>
        <end position="232"/>
    </location>
</feature>
<dbReference type="InterPro" id="IPR003598">
    <property type="entry name" value="Ig_sub2"/>
</dbReference>
<reference evidence="5" key="1">
    <citation type="journal article" date="2014" name="PLoS ONE">
        <title>The genome and linkage map of the northern pike (Esox lucius): conserved synteny revealed between the salmonid sister group and the Neoteleostei.</title>
        <authorList>
            <person name="Rondeau E.B."/>
            <person name="Minkley D.R."/>
            <person name="Leong J.S."/>
            <person name="Messmer A.M."/>
            <person name="Jantzen J.R."/>
            <person name="von Schalburg K.R."/>
            <person name="Lemon C."/>
            <person name="Bird N.H."/>
            <person name="Koop B.F."/>
        </authorList>
    </citation>
    <scope>NUCLEOTIDE SEQUENCE</scope>
</reference>
<accession>A0A3P8YCR9</accession>
<feature type="domain" description="Ig-like" evidence="3">
    <location>
        <begin position="33"/>
        <end position="112"/>
    </location>
</feature>
<dbReference type="InterPro" id="IPR007110">
    <property type="entry name" value="Ig-like_dom"/>
</dbReference>
<keyword evidence="1" id="KW-0472">Membrane</keyword>
<keyword evidence="2" id="KW-0732">Signal</keyword>
<keyword evidence="1" id="KW-1133">Transmembrane helix</keyword>
<dbReference type="InterPro" id="IPR013783">
    <property type="entry name" value="Ig-like_fold"/>
</dbReference>
<proteinExistence type="predicted"/>
<dbReference type="Gene3D" id="2.60.40.10">
    <property type="entry name" value="Immunoglobulins"/>
    <property type="match status" value="2"/>
</dbReference>
<dbReference type="SMART" id="SM00409">
    <property type="entry name" value="IG"/>
    <property type="match status" value="2"/>
</dbReference>
<dbReference type="PANTHER" id="PTHR46013">
    <property type="entry name" value="VASCULAR CELL ADHESION MOLECULE 1"/>
    <property type="match status" value="1"/>
</dbReference>
<name>A0A3P8YCR9_ESOLU</name>
<dbReference type="SMART" id="SM00408">
    <property type="entry name" value="IGc2"/>
    <property type="match status" value="2"/>
</dbReference>
<dbReference type="Bgee" id="ENSELUG00000014456">
    <property type="expression patterns" value="Expressed in pharyngeal gill"/>
</dbReference>
<feature type="domain" description="Ig-like" evidence="3">
    <location>
        <begin position="117"/>
        <end position="200"/>
    </location>
</feature>
<dbReference type="Proteomes" id="UP000265140">
    <property type="component" value="Chromosome 11"/>
</dbReference>
<dbReference type="Ensembl" id="ENSELUT00000023219.3">
    <property type="protein sequence ID" value="ENSELUP00000014428.3"/>
    <property type="gene ID" value="ENSELUG00000014456.3"/>
</dbReference>
<dbReference type="InterPro" id="IPR036179">
    <property type="entry name" value="Ig-like_dom_sf"/>
</dbReference>
<evidence type="ECO:0000256" key="2">
    <source>
        <dbReference type="SAM" id="SignalP"/>
    </source>
</evidence>
<protein>
    <recommendedName>
        <fullName evidence="3">Ig-like domain-containing protein</fullName>
    </recommendedName>
</protein>
<reference evidence="4" key="2">
    <citation type="submission" date="2020-02" db="EMBL/GenBank/DDBJ databases">
        <title>Esox lucius (northern pike) genome, fEsoLuc1, primary haplotype.</title>
        <authorList>
            <person name="Myers G."/>
            <person name="Karagic N."/>
            <person name="Meyer A."/>
            <person name="Pippel M."/>
            <person name="Reichard M."/>
            <person name="Winkler S."/>
            <person name="Tracey A."/>
            <person name="Sims Y."/>
            <person name="Howe K."/>
            <person name="Rhie A."/>
            <person name="Formenti G."/>
            <person name="Durbin R."/>
            <person name="Fedrigo O."/>
            <person name="Jarvis E.D."/>
        </authorList>
    </citation>
    <scope>NUCLEOTIDE SEQUENCE [LARGE SCALE GENOMIC DNA]</scope>
</reference>
<sequence length="261" mass="29533">MFPLLFLTLNVFDFICYGIDLDTDLIHYYSLSDTIISIMRPEENETIKEGKNVSLICENNCTSEVIWFKNNEPLPERASVIFFSDISSHDSGNYSCATKHHSSSLSDVFRISVEYEPKNTSVSVRPAPEVIRGSNVTLTCSSNANPAVDIFLWYKIDGDHCLKMGSQAKLQLNNAETAHSGHYFCVVSNKHGRQNSTVLTLKVLTTFSPNIFFMGIYFAFKVSTILFCLFLCPQEEERSTKNRPRRECNGDNCFKCLPLSN</sequence>
<evidence type="ECO:0000313" key="5">
    <source>
        <dbReference type="Proteomes" id="UP000265140"/>
    </source>
</evidence>
<dbReference type="AlphaFoldDB" id="A0A3P8YCR9"/>
<evidence type="ECO:0000313" key="4">
    <source>
        <dbReference type="Ensembl" id="ENSELUP00000014428.3"/>
    </source>
</evidence>
<organism evidence="4 5">
    <name type="scientific">Esox lucius</name>
    <name type="common">Northern pike</name>
    <dbReference type="NCBI Taxonomy" id="8010"/>
    <lineage>
        <taxon>Eukaryota</taxon>
        <taxon>Metazoa</taxon>
        <taxon>Chordata</taxon>
        <taxon>Craniata</taxon>
        <taxon>Vertebrata</taxon>
        <taxon>Euteleostomi</taxon>
        <taxon>Actinopterygii</taxon>
        <taxon>Neopterygii</taxon>
        <taxon>Teleostei</taxon>
        <taxon>Protacanthopterygii</taxon>
        <taxon>Esociformes</taxon>
        <taxon>Esocidae</taxon>
        <taxon>Esox</taxon>
    </lineage>
</organism>
<dbReference type="InParanoid" id="A0A3P8YCR9"/>
<evidence type="ECO:0000259" key="3">
    <source>
        <dbReference type="PROSITE" id="PS50835"/>
    </source>
</evidence>
<evidence type="ECO:0000256" key="1">
    <source>
        <dbReference type="SAM" id="Phobius"/>
    </source>
</evidence>
<dbReference type="GeneTree" id="ENSGT00940000176060"/>
<dbReference type="PROSITE" id="PS50835">
    <property type="entry name" value="IG_LIKE"/>
    <property type="match status" value="2"/>
</dbReference>
<reference evidence="4" key="3">
    <citation type="submission" date="2025-08" db="UniProtKB">
        <authorList>
            <consortium name="Ensembl"/>
        </authorList>
    </citation>
    <scope>IDENTIFICATION</scope>
</reference>
<dbReference type="Pfam" id="PF13895">
    <property type="entry name" value="Ig_2"/>
    <property type="match status" value="2"/>
</dbReference>
<dbReference type="InterPro" id="IPR003599">
    <property type="entry name" value="Ig_sub"/>
</dbReference>
<dbReference type="PANTHER" id="PTHR46013:SF4">
    <property type="entry name" value="B-CELL RECEPTOR CD22-RELATED"/>
    <property type="match status" value="1"/>
</dbReference>